<protein>
    <submittedName>
        <fullName evidence="1">Uncharacterized protein</fullName>
    </submittedName>
</protein>
<sequence length="98" mass="11564">MKRNTLRWYGHVLRMREDRLTKKVYDRKRERGMLGEVDQLPPGRKVFEILLMREREGKEDCLREQVRCARIKWPGDISAMATPCWGAPGREQGIGHVD</sequence>
<dbReference type="Proteomes" id="UP000747542">
    <property type="component" value="Unassembled WGS sequence"/>
</dbReference>
<comment type="caution">
    <text evidence="1">The sequence shown here is derived from an EMBL/GenBank/DDBJ whole genome shotgun (WGS) entry which is preliminary data.</text>
</comment>
<gene>
    <name evidence="1" type="ORF">Hamer_G000393</name>
</gene>
<dbReference type="EMBL" id="JAHLQT010002534">
    <property type="protein sequence ID" value="KAG7177150.1"/>
    <property type="molecule type" value="Genomic_DNA"/>
</dbReference>
<reference evidence="1" key="1">
    <citation type="journal article" date="2021" name="Sci. Adv.">
        <title>The American lobster genome reveals insights on longevity, neural, and immune adaptations.</title>
        <authorList>
            <person name="Polinski J.M."/>
            <person name="Zimin A.V."/>
            <person name="Clark K.F."/>
            <person name="Kohn A.B."/>
            <person name="Sadowski N."/>
            <person name="Timp W."/>
            <person name="Ptitsyn A."/>
            <person name="Khanna P."/>
            <person name="Romanova D.Y."/>
            <person name="Williams P."/>
            <person name="Greenwood S.J."/>
            <person name="Moroz L.L."/>
            <person name="Walt D.R."/>
            <person name="Bodnar A.G."/>
        </authorList>
    </citation>
    <scope>NUCLEOTIDE SEQUENCE</scope>
    <source>
        <strain evidence="1">GMGI-L3</strain>
    </source>
</reference>
<dbReference type="AlphaFoldDB" id="A0A8J5TLR2"/>
<accession>A0A8J5TLR2</accession>
<name>A0A8J5TLR2_HOMAM</name>
<proteinExistence type="predicted"/>
<evidence type="ECO:0000313" key="1">
    <source>
        <dbReference type="EMBL" id="KAG7177150.1"/>
    </source>
</evidence>
<organism evidence="1 2">
    <name type="scientific">Homarus americanus</name>
    <name type="common">American lobster</name>
    <dbReference type="NCBI Taxonomy" id="6706"/>
    <lineage>
        <taxon>Eukaryota</taxon>
        <taxon>Metazoa</taxon>
        <taxon>Ecdysozoa</taxon>
        <taxon>Arthropoda</taxon>
        <taxon>Crustacea</taxon>
        <taxon>Multicrustacea</taxon>
        <taxon>Malacostraca</taxon>
        <taxon>Eumalacostraca</taxon>
        <taxon>Eucarida</taxon>
        <taxon>Decapoda</taxon>
        <taxon>Pleocyemata</taxon>
        <taxon>Astacidea</taxon>
        <taxon>Nephropoidea</taxon>
        <taxon>Nephropidae</taxon>
        <taxon>Homarus</taxon>
    </lineage>
</organism>
<evidence type="ECO:0000313" key="2">
    <source>
        <dbReference type="Proteomes" id="UP000747542"/>
    </source>
</evidence>
<keyword evidence="2" id="KW-1185">Reference proteome</keyword>